<name>A0A5N0T701_9GAMM</name>
<dbReference type="AlphaFoldDB" id="A0A5N0T701"/>
<evidence type="ECO:0000256" key="4">
    <source>
        <dbReference type="ARBA" id="ARBA00012827"/>
    </source>
</evidence>
<comment type="caution">
    <text evidence="12">The sequence shown here is derived from an EMBL/GenBank/DDBJ whole genome shotgun (WGS) entry which is preliminary data.</text>
</comment>
<evidence type="ECO:0000256" key="2">
    <source>
        <dbReference type="ARBA" id="ARBA00002803"/>
    </source>
</evidence>
<keyword evidence="6" id="KW-0686">Riboflavin biosynthesis</keyword>
<keyword evidence="8" id="KW-0677">Repeat</keyword>
<comment type="catalytic activity">
    <reaction evidence="1">
        <text>2 6,7-dimethyl-8-(1-D-ribityl)lumazine + H(+) = 5-amino-6-(D-ribitylamino)uracil + riboflavin</text>
        <dbReference type="Rhea" id="RHEA:20772"/>
        <dbReference type="ChEBI" id="CHEBI:15378"/>
        <dbReference type="ChEBI" id="CHEBI:15934"/>
        <dbReference type="ChEBI" id="CHEBI:57986"/>
        <dbReference type="ChEBI" id="CHEBI:58201"/>
        <dbReference type="EC" id="2.5.1.9"/>
    </reaction>
</comment>
<evidence type="ECO:0000256" key="5">
    <source>
        <dbReference type="ARBA" id="ARBA00013950"/>
    </source>
</evidence>
<feature type="repeat" description="Lumazine-binding" evidence="10">
    <location>
        <begin position="1"/>
        <end position="97"/>
    </location>
</feature>
<dbReference type="Proteomes" id="UP000325372">
    <property type="component" value="Unassembled WGS sequence"/>
</dbReference>
<keyword evidence="7 12" id="KW-0808">Transferase</keyword>
<evidence type="ECO:0000256" key="1">
    <source>
        <dbReference type="ARBA" id="ARBA00000968"/>
    </source>
</evidence>
<evidence type="ECO:0000313" key="12">
    <source>
        <dbReference type="EMBL" id="KAA9130753.1"/>
    </source>
</evidence>
<sequence>MFTGIITHQGRLASSDAVGGDRRMVFEVPVDALDGARDGDSMCVSGACLTMLQPGDGRFSADVSAETLALTTLGSLAPGATVNLEPALRAGDPLGGHLVSGHVDGLAHLADRAPDGRAERFGFQAPAALAKYIATKGSICVDGVSLTVNAVAGERFEVCIIPHTLAVTTLGQLAPGDTVNLEVDMVARYLERMLEARDPGANP</sequence>
<proteinExistence type="predicted"/>
<dbReference type="GO" id="GO:0009231">
    <property type="term" value="P:riboflavin biosynthetic process"/>
    <property type="evidence" value="ECO:0007669"/>
    <property type="project" value="UniProtKB-KW"/>
</dbReference>
<feature type="domain" description="Lumazine-binding" evidence="11">
    <location>
        <begin position="98"/>
        <end position="194"/>
    </location>
</feature>
<dbReference type="PIRSF" id="PIRSF000498">
    <property type="entry name" value="Riboflavin_syn_A"/>
    <property type="match status" value="1"/>
</dbReference>
<dbReference type="EMBL" id="VYXP01000006">
    <property type="protein sequence ID" value="KAA9130753.1"/>
    <property type="molecule type" value="Genomic_DNA"/>
</dbReference>
<dbReference type="Pfam" id="PF00677">
    <property type="entry name" value="Lum_binding"/>
    <property type="match status" value="2"/>
</dbReference>
<dbReference type="SUPFAM" id="SSF63380">
    <property type="entry name" value="Riboflavin synthase domain-like"/>
    <property type="match status" value="2"/>
</dbReference>
<evidence type="ECO:0000259" key="11">
    <source>
        <dbReference type="PROSITE" id="PS51177"/>
    </source>
</evidence>
<dbReference type="CDD" id="cd00402">
    <property type="entry name" value="Riboflavin_synthase_like"/>
    <property type="match status" value="1"/>
</dbReference>
<gene>
    <name evidence="12" type="ORF">F3N42_10280</name>
</gene>
<dbReference type="InterPro" id="IPR026017">
    <property type="entry name" value="Lumazine-bd_dom"/>
</dbReference>
<dbReference type="NCBIfam" id="NF006767">
    <property type="entry name" value="PRK09289.1"/>
    <property type="match status" value="1"/>
</dbReference>
<evidence type="ECO:0000256" key="10">
    <source>
        <dbReference type="PROSITE-ProRule" id="PRU00524"/>
    </source>
</evidence>
<comment type="pathway">
    <text evidence="3">Cofactor biosynthesis; riboflavin biosynthesis; riboflavin from 2-hydroxy-3-oxobutyl phosphate and 5-amino-6-(D-ribitylamino)uracil: step 2/2.</text>
</comment>
<reference evidence="12 13" key="1">
    <citation type="submission" date="2019-09" db="EMBL/GenBank/DDBJ databases">
        <title>Wenzhouxiangella sp. Genome sequencing and assembly.</title>
        <authorList>
            <person name="Zhang R."/>
        </authorList>
    </citation>
    <scope>NUCLEOTIDE SEQUENCE [LARGE SCALE GENOMIC DNA]</scope>
    <source>
        <strain evidence="12 13">W260</strain>
    </source>
</reference>
<dbReference type="RefSeq" id="WP_150864391.1">
    <property type="nucleotide sequence ID" value="NZ_VYXP01000006.1"/>
</dbReference>
<evidence type="ECO:0000256" key="7">
    <source>
        <dbReference type="ARBA" id="ARBA00022679"/>
    </source>
</evidence>
<dbReference type="InterPro" id="IPR001783">
    <property type="entry name" value="Lumazine-bd"/>
</dbReference>
<dbReference type="EC" id="2.5.1.9" evidence="4 9"/>
<dbReference type="InterPro" id="IPR017938">
    <property type="entry name" value="Riboflavin_synthase-like_b-brl"/>
</dbReference>
<accession>A0A5N0T701</accession>
<dbReference type="FunFam" id="2.40.30.20:FF:000004">
    <property type="entry name" value="Riboflavin synthase, alpha subunit"/>
    <property type="match status" value="1"/>
</dbReference>
<dbReference type="Gene3D" id="2.40.30.20">
    <property type="match status" value="2"/>
</dbReference>
<feature type="repeat" description="Lumazine-binding" evidence="10">
    <location>
        <begin position="98"/>
        <end position="194"/>
    </location>
</feature>
<keyword evidence="13" id="KW-1185">Reference proteome</keyword>
<dbReference type="NCBIfam" id="TIGR00187">
    <property type="entry name" value="ribE"/>
    <property type="match status" value="1"/>
</dbReference>
<evidence type="ECO:0000256" key="6">
    <source>
        <dbReference type="ARBA" id="ARBA00022619"/>
    </source>
</evidence>
<comment type="function">
    <text evidence="2">Catalyzes the dismutation of two molecules of 6,7-dimethyl-8-ribityllumazine, resulting in the formation of riboflavin and 5-amino-6-(D-ribitylamino)uracil.</text>
</comment>
<dbReference type="PANTHER" id="PTHR21098">
    <property type="entry name" value="RIBOFLAVIN SYNTHASE ALPHA CHAIN"/>
    <property type="match status" value="1"/>
</dbReference>
<protein>
    <recommendedName>
        <fullName evidence="5 9">Riboflavin synthase</fullName>
        <ecNumber evidence="4 9">2.5.1.9</ecNumber>
    </recommendedName>
</protein>
<organism evidence="12 13">
    <name type="scientific">Marinihelvus fidelis</name>
    <dbReference type="NCBI Taxonomy" id="2613842"/>
    <lineage>
        <taxon>Bacteria</taxon>
        <taxon>Pseudomonadati</taxon>
        <taxon>Pseudomonadota</taxon>
        <taxon>Gammaproteobacteria</taxon>
        <taxon>Chromatiales</taxon>
        <taxon>Wenzhouxiangellaceae</taxon>
        <taxon>Marinihelvus</taxon>
    </lineage>
</organism>
<evidence type="ECO:0000313" key="13">
    <source>
        <dbReference type="Proteomes" id="UP000325372"/>
    </source>
</evidence>
<dbReference type="InterPro" id="IPR023366">
    <property type="entry name" value="ATP_synth_asu-like_sf"/>
</dbReference>
<dbReference type="PROSITE" id="PS51177">
    <property type="entry name" value="LUMAZINE_BIND"/>
    <property type="match status" value="2"/>
</dbReference>
<evidence type="ECO:0000256" key="8">
    <source>
        <dbReference type="ARBA" id="ARBA00022737"/>
    </source>
</evidence>
<feature type="domain" description="Lumazine-binding" evidence="11">
    <location>
        <begin position="1"/>
        <end position="97"/>
    </location>
</feature>
<evidence type="ECO:0000256" key="9">
    <source>
        <dbReference type="NCBIfam" id="TIGR00187"/>
    </source>
</evidence>
<dbReference type="PANTHER" id="PTHR21098:SF12">
    <property type="entry name" value="RIBOFLAVIN SYNTHASE"/>
    <property type="match status" value="1"/>
</dbReference>
<evidence type="ECO:0000256" key="3">
    <source>
        <dbReference type="ARBA" id="ARBA00004887"/>
    </source>
</evidence>
<dbReference type="GO" id="GO:0004746">
    <property type="term" value="F:riboflavin synthase activity"/>
    <property type="evidence" value="ECO:0007669"/>
    <property type="project" value="UniProtKB-UniRule"/>
</dbReference>